<name>A0AAD6WHM6_9ROSI</name>
<accession>A0AAD6WHM6</accession>
<gene>
    <name evidence="1" type="ORF">NC653_002272</name>
</gene>
<evidence type="ECO:0000313" key="1">
    <source>
        <dbReference type="EMBL" id="KAJ7012141.1"/>
    </source>
</evidence>
<proteinExistence type="predicted"/>
<dbReference type="Proteomes" id="UP001164929">
    <property type="component" value="Chromosome 1"/>
</dbReference>
<organism evidence="1 2">
    <name type="scientific">Populus alba x Populus x berolinensis</name>
    <dbReference type="NCBI Taxonomy" id="444605"/>
    <lineage>
        <taxon>Eukaryota</taxon>
        <taxon>Viridiplantae</taxon>
        <taxon>Streptophyta</taxon>
        <taxon>Embryophyta</taxon>
        <taxon>Tracheophyta</taxon>
        <taxon>Spermatophyta</taxon>
        <taxon>Magnoliopsida</taxon>
        <taxon>eudicotyledons</taxon>
        <taxon>Gunneridae</taxon>
        <taxon>Pentapetalae</taxon>
        <taxon>rosids</taxon>
        <taxon>fabids</taxon>
        <taxon>Malpighiales</taxon>
        <taxon>Salicaceae</taxon>
        <taxon>Saliceae</taxon>
        <taxon>Populus</taxon>
    </lineage>
</organism>
<dbReference type="AlphaFoldDB" id="A0AAD6WHM6"/>
<dbReference type="EMBL" id="JAQIZT010000001">
    <property type="protein sequence ID" value="KAJ7012141.1"/>
    <property type="molecule type" value="Genomic_DNA"/>
</dbReference>
<reference evidence="1 2" key="1">
    <citation type="journal article" date="2023" name="Mol. Ecol. Resour.">
        <title>Chromosome-level genome assembly of a triploid poplar Populus alba 'Berolinensis'.</title>
        <authorList>
            <person name="Chen S."/>
            <person name="Yu Y."/>
            <person name="Wang X."/>
            <person name="Wang S."/>
            <person name="Zhang T."/>
            <person name="Zhou Y."/>
            <person name="He R."/>
            <person name="Meng N."/>
            <person name="Wang Y."/>
            <person name="Liu W."/>
            <person name="Liu Z."/>
            <person name="Liu J."/>
            <person name="Guo Q."/>
            <person name="Huang H."/>
            <person name="Sederoff R.R."/>
            <person name="Wang G."/>
            <person name="Qu G."/>
            <person name="Chen S."/>
        </authorList>
    </citation>
    <scope>NUCLEOTIDE SEQUENCE [LARGE SCALE GENOMIC DNA]</scope>
    <source>
        <strain evidence="1">SC-2020</strain>
    </source>
</reference>
<keyword evidence="2" id="KW-1185">Reference proteome</keyword>
<comment type="caution">
    <text evidence="1">The sequence shown here is derived from an EMBL/GenBank/DDBJ whole genome shotgun (WGS) entry which is preliminary data.</text>
</comment>
<evidence type="ECO:0000313" key="2">
    <source>
        <dbReference type="Proteomes" id="UP001164929"/>
    </source>
</evidence>
<sequence>MTFSSSFSPLPSSFLTSSSSSFHLPLSFVSLRLLNLTISMSLLLLKFHLNFQANGFLKGLPVAARLTLLYTIYLEYQHACIGSLEPRSIMAR</sequence>
<protein>
    <submittedName>
        <fullName evidence="1">Uncharacterized protein</fullName>
    </submittedName>
</protein>